<protein>
    <submittedName>
        <fullName evidence="1">Uncharacterized protein</fullName>
    </submittedName>
</protein>
<comment type="caution">
    <text evidence="1">The sequence shown here is derived from an EMBL/GenBank/DDBJ whole genome shotgun (WGS) entry which is preliminary data.</text>
</comment>
<accession>A0ACC1KWM9</accession>
<name>A0ACC1KWM9_9FUNG</name>
<gene>
    <name evidence="1" type="ORF">H4R21_004561</name>
</gene>
<proteinExistence type="predicted"/>
<evidence type="ECO:0000313" key="1">
    <source>
        <dbReference type="EMBL" id="KAJ2796825.1"/>
    </source>
</evidence>
<dbReference type="EMBL" id="JANBUN010001763">
    <property type="protein sequence ID" value="KAJ2796825.1"/>
    <property type="molecule type" value="Genomic_DNA"/>
</dbReference>
<sequence>MGAAGPPPHLAAGAVATFVSGEASPGTGSNASRPATPASEAPTAEEPAAGGSVRHGSVPSRAGIRPPAARVAARRNVNLTIPTSRMPLFLPAMLAMPALSPACTSLNSEVVTATASACGSVLASPAAHSAAVDARMGLALELPLSHPVTPAGPASAHSMFCRQAGPASAHDMLCRLAGTRCSSPPTPQHIDAREEWGQFVVACLQDSDRRLVPDSESRSMSETLHGHNASLAEPAGAAVVPQPQPQQQPHWFDALDGRGHTRLHELAARGIPAGLRRQVWMECAGALDMPASAVACIPPQEDIELDLPRTSGIHELPGRHDADVAKLRHVLYGYAAANPDTGYCQGMNKIALGLLAAGLDAGDALAMLRVMLDGGVLPAGLFRPPMARLHADQLMLEELVARWLPRLAEHLHATLAGAAPLAPVTVSWFLALFVDCLPEPHRLRVWDMLFVSGYAAVFQACLGILATCEDALLRCATPAAVYTLLQNVHGIMTHCSPDEFADRAFGPAAPPVTVAAAGEHQRRQPWAPDH</sequence>
<keyword evidence="2" id="KW-1185">Reference proteome</keyword>
<evidence type="ECO:0000313" key="2">
    <source>
        <dbReference type="Proteomes" id="UP001140087"/>
    </source>
</evidence>
<organism evidence="1 2">
    <name type="scientific">Coemansia helicoidea</name>
    <dbReference type="NCBI Taxonomy" id="1286919"/>
    <lineage>
        <taxon>Eukaryota</taxon>
        <taxon>Fungi</taxon>
        <taxon>Fungi incertae sedis</taxon>
        <taxon>Zoopagomycota</taxon>
        <taxon>Kickxellomycotina</taxon>
        <taxon>Kickxellomycetes</taxon>
        <taxon>Kickxellales</taxon>
        <taxon>Kickxellaceae</taxon>
        <taxon>Coemansia</taxon>
    </lineage>
</organism>
<dbReference type="Proteomes" id="UP001140087">
    <property type="component" value="Unassembled WGS sequence"/>
</dbReference>
<reference evidence="1" key="1">
    <citation type="submission" date="2022-07" db="EMBL/GenBank/DDBJ databases">
        <title>Phylogenomic reconstructions and comparative analyses of Kickxellomycotina fungi.</title>
        <authorList>
            <person name="Reynolds N.K."/>
            <person name="Stajich J.E."/>
            <person name="Barry K."/>
            <person name="Grigoriev I.V."/>
            <person name="Crous P."/>
            <person name="Smith M.E."/>
        </authorList>
    </citation>
    <scope>NUCLEOTIDE SEQUENCE</scope>
    <source>
        <strain evidence="1">BCRC 34780</strain>
    </source>
</reference>